<dbReference type="GO" id="GO:0043565">
    <property type="term" value="F:sequence-specific DNA binding"/>
    <property type="evidence" value="ECO:0007669"/>
    <property type="project" value="InterPro"/>
</dbReference>
<evidence type="ECO:0000256" key="3">
    <source>
        <dbReference type="ARBA" id="ARBA00023163"/>
    </source>
</evidence>
<evidence type="ECO:0000313" key="6">
    <source>
        <dbReference type="Proteomes" id="UP000248966"/>
    </source>
</evidence>
<accession>A0A328N9R3</accession>
<dbReference type="AlphaFoldDB" id="A0A328N9R3"/>
<proteinExistence type="predicted"/>
<keyword evidence="3" id="KW-0804">Transcription</keyword>
<dbReference type="SMART" id="SM00342">
    <property type="entry name" value="HTH_ARAC"/>
    <property type="match status" value="1"/>
</dbReference>
<dbReference type="InterPro" id="IPR009057">
    <property type="entry name" value="Homeodomain-like_sf"/>
</dbReference>
<evidence type="ECO:0000259" key="4">
    <source>
        <dbReference type="PROSITE" id="PS01124"/>
    </source>
</evidence>
<dbReference type="InterPro" id="IPR018060">
    <property type="entry name" value="HTH_AraC"/>
</dbReference>
<dbReference type="Pfam" id="PF02311">
    <property type="entry name" value="AraC_binding"/>
    <property type="match status" value="1"/>
</dbReference>
<dbReference type="InterPro" id="IPR037923">
    <property type="entry name" value="HTH-like"/>
</dbReference>
<dbReference type="InterPro" id="IPR050204">
    <property type="entry name" value="AraC_XylS_family_regulators"/>
</dbReference>
<comment type="caution">
    <text evidence="5">The sequence shown here is derived from an EMBL/GenBank/DDBJ whole genome shotgun (WGS) entry which is preliminary data.</text>
</comment>
<dbReference type="Proteomes" id="UP000248966">
    <property type="component" value="Unassembled WGS sequence"/>
</dbReference>
<dbReference type="Pfam" id="PF12833">
    <property type="entry name" value="HTH_18"/>
    <property type="match status" value="1"/>
</dbReference>
<dbReference type="SUPFAM" id="SSF51215">
    <property type="entry name" value="Regulatory protein AraC"/>
    <property type="match status" value="1"/>
</dbReference>
<dbReference type="Gene3D" id="1.10.10.60">
    <property type="entry name" value="Homeodomain-like"/>
    <property type="match status" value="1"/>
</dbReference>
<keyword evidence="2" id="KW-0238">DNA-binding</keyword>
<feature type="domain" description="HTH araC/xylS-type" evidence="4">
    <location>
        <begin position="148"/>
        <end position="245"/>
    </location>
</feature>
<dbReference type="InterPro" id="IPR003313">
    <property type="entry name" value="AraC-bd"/>
</dbReference>
<dbReference type="EMBL" id="PYAA01000008">
    <property type="protein sequence ID" value="RAO04390.1"/>
    <property type="molecule type" value="Genomic_DNA"/>
</dbReference>
<sequence length="253" mass="27499">MFHAQIVDYAYPLHAHDTWTVLILDAGAIRYDLDNRHCAVSGGDYVAVLPPGVVHDGRPAANAPGFRKRNLYLDPTFLPASLIGSAVDHTTFRDGPLRRALARLHQVLDADEDPLNAEARLAMIEQRLTDHLAAAPSTSTRPEPQAARALRALLDEHTVQAVSLAAAARLLDRSVPHLVRSFGQAFGISPHAYIIGRRIEAARKLLLAGIPPAEVAITVGFCDQAHLTRHFRRHTSTTPARYASVTGSRASSI</sequence>
<protein>
    <recommendedName>
        <fullName evidence="4">HTH araC/xylS-type domain-containing protein</fullName>
    </recommendedName>
</protein>
<dbReference type="GO" id="GO:0003700">
    <property type="term" value="F:DNA-binding transcription factor activity"/>
    <property type="evidence" value="ECO:0007669"/>
    <property type="project" value="InterPro"/>
</dbReference>
<keyword evidence="1" id="KW-0805">Transcription regulation</keyword>
<gene>
    <name evidence="5" type="ORF">LAH08_01743</name>
</gene>
<dbReference type="RefSeq" id="WP_220090570.1">
    <property type="nucleotide sequence ID" value="NZ_PYAA01000008.1"/>
</dbReference>
<organism evidence="5 6">
    <name type="scientific">Micromonospora noduli</name>
    <dbReference type="NCBI Taxonomy" id="709876"/>
    <lineage>
        <taxon>Bacteria</taxon>
        <taxon>Bacillati</taxon>
        <taxon>Actinomycetota</taxon>
        <taxon>Actinomycetes</taxon>
        <taxon>Micromonosporales</taxon>
        <taxon>Micromonosporaceae</taxon>
        <taxon>Micromonospora</taxon>
    </lineage>
</organism>
<evidence type="ECO:0000313" key="5">
    <source>
        <dbReference type="EMBL" id="RAO04390.1"/>
    </source>
</evidence>
<dbReference type="PROSITE" id="PS01124">
    <property type="entry name" value="HTH_ARAC_FAMILY_2"/>
    <property type="match status" value="1"/>
</dbReference>
<name>A0A328N9R3_9ACTN</name>
<reference evidence="5 6" key="1">
    <citation type="submission" date="2018-03" db="EMBL/GenBank/DDBJ databases">
        <title>Defining the species Micromonospora saelicesensis and Micromonospora noduli under the framework of genomics.</title>
        <authorList>
            <person name="Riesco R."/>
            <person name="Trujillo M.E."/>
        </authorList>
    </citation>
    <scope>NUCLEOTIDE SEQUENCE [LARGE SCALE GENOMIC DNA]</scope>
    <source>
        <strain evidence="5 6">LAH08</strain>
    </source>
</reference>
<dbReference type="PANTHER" id="PTHR46796:SF2">
    <property type="entry name" value="TRANSCRIPTIONAL REGULATORY PROTEIN"/>
    <property type="match status" value="1"/>
</dbReference>
<evidence type="ECO:0000256" key="1">
    <source>
        <dbReference type="ARBA" id="ARBA00023015"/>
    </source>
</evidence>
<dbReference type="PANTHER" id="PTHR46796">
    <property type="entry name" value="HTH-TYPE TRANSCRIPTIONAL ACTIVATOR RHAS-RELATED"/>
    <property type="match status" value="1"/>
</dbReference>
<evidence type="ECO:0000256" key="2">
    <source>
        <dbReference type="ARBA" id="ARBA00023125"/>
    </source>
</evidence>
<dbReference type="SUPFAM" id="SSF46689">
    <property type="entry name" value="Homeodomain-like"/>
    <property type="match status" value="2"/>
</dbReference>